<protein>
    <submittedName>
        <fullName evidence="8">Lipopolysaccharide biosynthesis protein WzxC</fullName>
    </submittedName>
</protein>
<keyword evidence="3" id="KW-1003">Cell membrane</keyword>
<evidence type="ECO:0000313" key="8">
    <source>
        <dbReference type="EMBL" id="QDT05882.1"/>
    </source>
</evidence>
<feature type="transmembrane region" description="Helical" evidence="7">
    <location>
        <begin position="21"/>
        <end position="45"/>
    </location>
</feature>
<dbReference type="AlphaFoldDB" id="A0A517NFH0"/>
<dbReference type="PANTHER" id="PTHR30250:SF10">
    <property type="entry name" value="LIPOPOLYSACCHARIDE BIOSYNTHESIS PROTEIN WZXC"/>
    <property type="match status" value="1"/>
</dbReference>
<feature type="transmembrane region" description="Helical" evidence="7">
    <location>
        <begin position="380"/>
        <end position="404"/>
    </location>
</feature>
<evidence type="ECO:0000256" key="4">
    <source>
        <dbReference type="ARBA" id="ARBA00022692"/>
    </source>
</evidence>
<keyword evidence="5 7" id="KW-1133">Transmembrane helix</keyword>
<evidence type="ECO:0000256" key="2">
    <source>
        <dbReference type="ARBA" id="ARBA00007430"/>
    </source>
</evidence>
<organism evidence="8 9">
    <name type="scientific">Rubripirellula lacrimiformis</name>
    <dbReference type="NCBI Taxonomy" id="1930273"/>
    <lineage>
        <taxon>Bacteria</taxon>
        <taxon>Pseudomonadati</taxon>
        <taxon>Planctomycetota</taxon>
        <taxon>Planctomycetia</taxon>
        <taxon>Pirellulales</taxon>
        <taxon>Pirellulaceae</taxon>
        <taxon>Rubripirellula</taxon>
    </lineage>
</organism>
<feature type="transmembrane region" description="Helical" evidence="7">
    <location>
        <begin position="121"/>
        <end position="139"/>
    </location>
</feature>
<dbReference type="GO" id="GO:0005886">
    <property type="term" value="C:plasma membrane"/>
    <property type="evidence" value="ECO:0007669"/>
    <property type="project" value="UniProtKB-SubCell"/>
</dbReference>
<dbReference type="InterPro" id="IPR050833">
    <property type="entry name" value="Poly_Biosynth_Transport"/>
</dbReference>
<feature type="transmembrane region" description="Helical" evidence="7">
    <location>
        <begin position="457"/>
        <end position="478"/>
    </location>
</feature>
<reference evidence="8 9" key="1">
    <citation type="submission" date="2019-02" db="EMBL/GenBank/DDBJ databases">
        <title>Deep-cultivation of Planctomycetes and their phenomic and genomic characterization uncovers novel biology.</title>
        <authorList>
            <person name="Wiegand S."/>
            <person name="Jogler M."/>
            <person name="Boedeker C."/>
            <person name="Pinto D."/>
            <person name="Vollmers J."/>
            <person name="Rivas-Marin E."/>
            <person name="Kohn T."/>
            <person name="Peeters S.H."/>
            <person name="Heuer A."/>
            <person name="Rast P."/>
            <person name="Oberbeckmann S."/>
            <person name="Bunk B."/>
            <person name="Jeske O."/>
            <person name="Meyerdierks A."/>
            <person name="Storesund J.E."/>
            <person name="Kallscheuer N."/>
            <person name="Luecker S."/>
            <person name="Lage O.M."/>
            <person name="Pohl T."/>
            <person name="Merkel B.J."/>
            <person name="Hornburger P."/>
            <person name="Mueller R.-W."/>
            <person name="Bruemmer F."/>
            <person name="Labrenz M."/>
            <person name="Spormann A.M."/>
            <person name="Op den Camp H."/>
            <person name="Overmann J."/>
            <person name="Amann R."/>
            <person name="Jetten M.S.M."/>
            <person name="Mascher T."/>
            <person name="Medema M.H."/>
            <person name="Devos D.P."/>
            <person name="Kaster A.-K."/>
            <person name="Ovreas L."/>
            <person name="Rohde M."/>
            <person name="Galperin M.Y."/>
            <person name="Jogler C."/>
        </authorList>
    </citation>
    <scope>NUCLEOTIDE SEQUENCE [LARGE SCALE GENOMIC DNA]</scope>
    <source>
        <strain evidence="8 9">K22_7</strain>
    </source>
</reference>
<dbReference type="EMBL" id="CP036525">
    <property type="protein sequence ID" value="QDT05882.1"/>
    <property type="molecule type" value="Genomic_DNA"/>
</dbReference>
<feature type="transmembrane region" description="Helical" evidence="7">
    <location>
        <begin position="294"/>
        <end position="318"/>
    </location>
</feature>
<sequence>MDYFSDDAVRSQLRTKTVRGAAITGITQIIRIGIGLATIPLLARLLQPEDFGLFAIVAVITNFALIFVDAGLSMATIQRESINRTQVSNLFWTTAAIGLALTAIVSATGPVLGWLYAEPRLAWLVAVTALTYIFAGLTIQHQALLRRCMLFNRIAVIEVLSLLAGQVAAIVWAFNHTGQANDYWALALIPLVSSGTRMLGVWSACRWIPQWPARDPQSRQMLHFGGNLTVGQACNYLSSNVDQLAVGYVFGDASLGNYERSTTLALQPIRQINGPLTSVCVPALSRLIDQPEKYFHAFRTAVVLVGLLIVPFASLCIVEADKLVPLIMGPGWNDAINIFRLLAVSLLTLPICNASAWLLISQGRGAETLKVQAVDAVLKIGLVGCGIPFGVLGVAAATPIRSLVMPAYLFGVIGRSGPVRSRAIWKLCLVQMLAVATTTTMLLAIRWCSVNSEPSAIVVSALAAGLTSTAIFLAFRFVRTGIADIVRSLPLAHATAS</sequence>
<evidence type="ECO:0000256" key="5">
    <source>
        <dbReference type="ARBA" id="ARBA00022989"/>
    </source>
</evidence>
<keyword evidence="4 7" id="KW-0812">Transmembrane</keyword>
<evidence type="ECO:0000313" key="9">
    <source>
        <dbReference type="Proteomes" id="UP000318538"/>
    </source>
</evidence>
<evidence type="ECO:0000256" key="6">
    <source>
        <dbReference type="ARBA" id="ARBA00023136"/>
    </source>
</evidence>
<feature type="transmembrane region" description="Helical" evidence="7">
    <location>
        <begin position="89"/>
        <end position="115"/>
    </location>
</feature>
<accession>A0A517NFH0</accession>
<evidence type="ECO:0000256" key="3">
    <source>
        <dbReference type="ARBA" id="ARBA00022475"/>
    </source>
</evidence>
<feature type="transmembrane region" description="Helical" evidence="7">
    <location>
        <begin position="338"/>
        <end position="360"/>
    </location>
</feature>
<evidence type="ECO:0000256" key="7">
    <source>
        <dbReference type="SAM" id="Phobius"/>
    </source>
</evidence>
<proteinExistence type="inferred from homology"/>
<dbReference type="Proteomes" id="UP000318538">
    <property type="component" value="Chromosome"/>
</dbReference>
<comment type="similarity">
    <text evidence="2">Belongs to the polysaccharide synthase family.</text>
</comment>
<dbReference type="PANTHER" id="PTHR30250">
    <property type="entry name" value="PST FAMILY PREDICTED COLANIC ACID TRANSPORTER"/>
    <property type="match status" value="1"/>
</dbReference>
<evidence type="ECO:0000256" key="1">
    <source>
        <dbReference type="ARBA" id="ARBA00004651"/>
    </source>
</evidence>
<name>A0A517NFH0_9BACT</name>
<feature type="transmembrane region" description="Helical" evidence="7">
    <location>
        <begin position="51"/>
        <end position="77"/>
    </location>
</feature>
<comment type="subcellular location">
    <subcellularLocation>
        <location evidence="1">Cell membrane</location>
        <topology evidence="1">Multi-pass membrane protein</topology>
    </subcellularLocation>
</comment>
<dbReference type="CDD" id="cd13127">
    <property type="entry name" value="MATE_tuaB_like"/>
    <property type="match status" value="1"/>
</dbReference>
<keyword evidence="9" id="KW-1185">Reference proteome</keyword>
<feature type="transmembrane region" description="Helical" evidence="7">
    <location>
        <begin position="424"/>
        <end position="445"/>
    </location>
</feature>
<gene>
    <name evidence="8" type="primary">wzxC_2</name>
    <name evidence="8" type="ORF">K227x_42870</name>
</gene>
<keyword evidence="6 7" id="KW-0472">Membrane</keyword>
<feature type="transmembrane region" description="Helical" evidence="7">
    <location>
        <begin position="151"/>
        <end position="174"/>
    </location>
</feature>
<dbReference type="KEGG" id="rlc:K227x_42870"/>
<dbReference type="Pfam" id="PF13440">
    <property type="entry name" value="Polysacc_synt_3"/>
    <property type="match status" value="1"/>
</dbReference>